<name>A0ABU9LFQ2_9XANT</name>
<gene>
    <name evidence="1" type="ORF">PIQ37_16695</name>
</gene>
<evidence type="ECO:0008006" key="3">
    <source>
        <dbReference type="Google" id="ProtNLM"/>
    </source>
</evidence>
<accession>A0ABU9LFQ2</accession>
<sequence length="177" mass="19047">MQNVASFVPAGMEAVDTLRGDLTGTGRSDALLVVSPPSSAGEKLGQGAPRTVILLTQDERGELHNAAENAHIVPCANCGGMAGDPYAFSRIEKGQFTISISGGSRERWADDFTFRYAPDSKTWLLDKVVRELTDTQSEQHKQLELTAKDFGQVAFADFDPAKLPKVAPLEEGAPDKN</sequence>
<proteinExistence type="predicted"/>
<comment type="caution">
    <text evidence="1">The sequence shown here is derived from an EMBL/GenBank/DDBJ whole genome shotgun (WGS) entry which is preliminary data.</text>
</comment>
<reference evidence="1 2" key="1">
    <citation type="journal article" date="2024" name="FEMS Microbiol. Lett.">
        <title>Xanthomonas protegens sp. nov., a novel rice seed-associated bacterium, provides in vivo protection against X. oryzae pv. oryzae, the bacterial leaf blight pathogen.</title>
        <authorList>
            <person name="Rana R."/>
            <person name="Sharma A."/>
            <person name="Madhavan V.N."/>
            <person name="Korpole S."/>
            <person name="Sonti R.V."/>
            <person name="Patel H.K."/>
            <person name="Patil P.B."/>
        </authorList>
    </citation>
    <scope>NUCLEOTIDE SEQUENCE [LARGE SCALE GENOMIC DNA]</scope>
    <source>
        <strain evidence="1 2">PPL118</strain>
    </source>
</reference>
<dbReference type="Proteomes" id="UP001486626">
    <property type="component" value="Unassembled WGS sequence"/>
</dbReference>
<organism evidence="1 2">
    <name type="scientific">Xanthomonas protegens</name>
    <dbReference type="NCBI Taxonomy" id="3380705"/>
    <lineage>
        <taxon>Bacteria</taxon>
        <taxon>Pseudomonadati</taxon>
        <taxon>Pseudomonadota</taxon>
        <taxon>Gammaproteobacteria</taxon>
        <taxon>Lysobacterales</taxon>
        <taxon>Lysobacteraceae</taxon>
        <taxon>Xanthomonas</taxon>
    </lineage>
</organism>
<protein>
    <recommendedName>
        <fullName evidence="3">Lipoprotein</fullName>
    </recommendedName>
</protein>
<keyword evidence="2" id="KW-1185">Reference proteome</keyword>
<evidence type="ECO:0000313" key="1">
    <source>
        <dbReference type="EMBL" id="MEL4893062.1"/>
    </source>
</evidence>
<evidence type="ECO:0000313" key="2">
    <source>
        <dbReference type="Proteomes" id="UP001486626"/>
    </source>
</evidence>
<dbReference type="EMBL" id="JAQJCQ010000015">
    <property type="protein sequence ID" value="MEL4893062.1"/>
    <property type="molecule type" value="Genomic_DNA"/>
</dbReference>